<dbReference type="EC" id="2.3.2.27" evidence="3"/>
<evidence type="ECO:0000256" key="6">
    <source>
        <dbReference type="ARBA" id="ARBA00022737"/>
    </source>
</evidence>
<dbReference type="UniPathway" id="UPA00143"/>
<evidence type="ECO:0000256" key="10">
    <source>
        <dbReference type="PROSITE-ProRule" id="PRU00023"/>
    </source>
</evidence>
<evidence type="ECO:0000256" key="7">
    <source>
        <dbReference type="ARBA" id="ARBA00022771"/>
    </source>
</evidence>
<dbReference type="GO" id="GO:0006952">
    <property type="term" value="P:defense response"/>
    <property type="evidence" value="ECO:0007669"/>
    <property type="project" value="InterPro"/>
</dbReference>
<keyword evidence="10" id="KW-0040">ANK repeat</keyword>
<evidence type="ECO:0000313" key="12">
    <source>
        <dbReference type="EMBL" id="KAF9600592.1"/>
    </source>
</evidence>
<reference evidence="12 13" key="1">
    <citation type="submission" date="2020-10" db="EMBL/GenBank/DDBJ databases">
        <title>The Coptis chinensis genome and diversification of protoberbering-type alkaloids.</title>
        <authorList>
            <person name="Wang B."/>
            <person name="Shu S."/>
            <person name="Song C."/>
            <person name="Liu Y."/>
        </authorList>
    </citation>
    <scope>NUCLEOTIDE SEQUENCE [LARGE SCALE GENOMIC DNA]</scope>
    <source>
        <strain evidence="12">HL-2020</strain>
        <tissue evidence="12">Leaf</tissue>
    </source>
</reference>
<evidence type="ECO:0000256" key="1">
    <source>
        <dbReference type="ARBA" id="ARBA00000900"/>
    </source>
</evidence>
<dbReference type="Proteomes" id="UP000631114">
    <property type="component" value="Unassembled WGS sequence"/>
</dbReference>
<sequence length="299" mass="32992">MAAALKKDHEHDGRELVRILLGAGADPAAQDAQHFRTALHTAAVANDVELVKIILDAGVDANIRNVHNTIPLHVALARGAKLCVGLLLSAGANCNLQDDEGDNAFHIAAEAAKMIRENIEWIFVMLRYPNAAIEVRNHRYEVGDWVKFKRSVKTPTLGWQGARHKSVGFVQNVQDRDNLIVSFCSGEAHVLADEIAAPLVLSSSYHAFGCVWLTGMDGVVNHVIALELFFVCDDDSGILRVGFPGASRGWKADPAEMERVEEFKVGDWVESPLSDNCKTWVGSCNSWEHWDCILYQTRQ</sequence>
<feature type="repeat" description="ANK" evidence="10">
    <location>
        <begin position="34"/>
        <end position="66"/>
    </location>
</feature>
<keyword evidence="4" id="KW-0808">Transferase</keyword>
<dbReference type="Pfam" id="PF12796">
    <property type="entry name" value="Ank_2"/>
    <property type="match status" value="1"/>
</dbReference>
<dbReference type="SMART" id="SM00248">
    <property type="entry name" value="ANK"/>
    <property type="match status" value="3"/>
</dbReference>
<keyword evidence="6" id="KW-0677">Repeat</keyword>
<dbReference type="GO" id="GO:0009738">
    <property type="term" value="P:abscisic acid-activated signaling pathway"/>
    <property type="evidence" value="ECO:0007669"/>
    <property type="project" value="InterPro"/>
</dbReference>
<feature type="domain" description="Mind bomb SH3 repeat" evidence="11">
    <location>
        <begin position="140"/>
        <end position="185"/>
    </location>
</feature>
<dbReference type="InterPro" id="IPR036770">
    <property type="entry name" value="Ankyrin_rpt-contain_sf"/>
</dbReference>
<evidence type="ECO:0000256" key="9">
    <source>
        <dbReference type="ARBA" id="ARBA00022833"/>
    </source>
</evidence>
<dbReference type="OrthoDB" id="264520at2759"/>
<evidence type="ECO:0000313" key="13">
    <source>
        <dbReference type="Proteomes" id="UP000631114"/>
    </source>
</evidence>
<dbReference type="Pfam" id="PF18346">
    <property type="entry name" value="SH3_15"/>
    <property type="match status" value="1"/>
</dbReference>
<evidence type="ECO:0000256" key="5">
    <source>
        <dbReference type="ARBA" id="ARBA00022723"/>
    </source>
</evidence>
<dbReference type="PROSITE" id="PS50088">
    <property type="entry name" value="ANK_REPEAT"/>
    <property type="match status" value="2"/>
</dbReference>
<comment type="catalytic activity">
    <reaction evidence="1">
        <text>S-ubiquitinyl-[E2 ubiquitin-conjugating enzyme]-L-cysteine + [acceptor protein]-L-lysine = [E2 ubiquitin-conjugating enzyme]-L-cysteine + N(6)-ubiquitinyl-[acceptor protein]-L-lysine.</text>
        <dbReference type="EC" id="2.3.2.27"/>
    </reaction>
</comment>
<dbReference type="InterPro" id="IPR044584">
    <property type="entry name" value="KEG"/>
</dbReference>
<keyword evidence="7" id="KW-0863">Zinc-finger</keyword>
<dbReference type="GO" id="GO:0061630">
    <property type="term" value="F:ubiquitin protein ligase activity"/>
    <property type="evidence" value="ECO:0007669"/>
    <property type="project" value="UniProtKB-EC"/>
</dbReference>
<dbReference type="GO" id="GO:0008270">
    <property type="term" value="F:zinc ion binding"/>
    <property type="evidence" value="ECO:0007669"/>
    <property type="project" value="UniProtKB-KW"/>
</dbReference>
<evidence type="ECO:0000256" key="4">
    <source>
        <dbReference type="ARBA" id="ARBA00022679"/>
    </source>
</evidence>
<dbReference type="AlphaFoldDB" id="A0A835LQ00"/>
<dbReference type="PROSITE" id="PS50297">
    <property type="entry name" value="ANK_REP_REGION"/>
    <property type="match status" value="2"/>
</dbReference>
<evidence type="ECO:0000256" key="3">
    <source>
        <dbReference type="ARBA" id="ARBA00012483"/>
    </source>
</evidence>
<name>A0A835LQ00_9MAGN</name>
<dbReference type="EMBL" id="JADFTS010000006">
    <property type="protein sequence ID" value="KAF9600592.1"/>
    <property type="molecule type" value="Genomic_DNA"/>
</dbReference>
<dbReference type="GO" id="GO:0005769">
    <property type="term" value="C:early endosome"/>
    <property type="evidence" value="ECO:0007669"/>
    <property type="project" value="TreeGrafter"/>
</dbReference>
<dbReference type="GO" id="GO:0045324">
    <property type="term" value="P:late endosome to vacuole transport"/>
    <property type="evidence" value="ECO:0007669"/>
    <property type="project" value="TreeGrafter"/>
</dbReference>
<evidence type="ECO:0000259" key="11">
    <source>
        <dbReference type="Pfam" id="PF18346"/>
    </source>
</evidence>
<dbReference type="GO" id="GO:0016567">
    <property type="term" value="P:protein ubiquitination"/>
    <property type="evidence" value="ECO:0007669"/>
    <property type="project" value="UniProtKB-UniPathway"/>
</dbReference>
<feature type="repeat" description="ANK" evidence="10">
    <location>
        <begin position="67"/>
        <end position="99"/>
    </location>
</feature>
<evidence type="ECO:0000256" key="8">
    <source>
        <dbReference type="ARBA" id="ARBA00022786"/>
    </source>
</evidence>
<evidence type="ECO:0000256" key="2">
    <source>
        <dbReference type="ARBA" id="ARBA00004906"/>
    </source>
</evidence>
<keyword evidence="13" id="KW-1185">Reference proteome</keyword>
<dbReference type="GO" id="GO:0005802">
    <property type="term" value="C:trans-Golgi network"/>
    <property type="evidence" value="ECO:0007669"/>
    <property type="project" value="TreeGrafter"/>
</dbReference>
<proteinExistence type="predicted"/>
<comment type="pathway">
    <text evidence="2">Protein modification; protein ubiquitination.</text>
</comment>
<comment type="caution">
    <text evidence="12">The sequence shown here is derived from an EMBL/GenBank/DDBJ whole genome shotgun (WGS) entry which is preliminary data.</text>
</comment>
<dbReference type="GO" id="GO:0009788">
    <property type="term" value="P:negative regulation of abscisic acid-activated signaling pathway"/>
    <property type="evidence" value="ECO:0007669"/>
    <property type="project" value="TreeGrafter"/>
</dbReference>
<dbReference type="SUPFAM" id="SSF48403">
    <property type="entry name" value="Ankyrin repeat"/>
    <property type="match status" value="1"/>
</dbReference>
<keyword evidence="8" id="KW-0833">Ubl conjugation pathway</keyword>
<dbReference type="InterPro" id="IPR002110">
    <property type="entry name" value="Ankyrin_rpt"/>
</dbReference>
<gene>
    <name evidence="12" type="ORF">IFM89_011121</name>
</gene>
<accession>A0A835LQ00</accession>
<protein>
    <recommendedName>
        <fullName evidence="3">RING-type E3 ubiquitin transferase</fullName>
        <ecNumber evidence="3">2.3.2.27</ecNumber>
    </recommendedName>
</protein>
<dbReference type="Gene3D" id="1.25.40.20">
    <property type="entry name" value="Ankyrin repeat-containing domain"/>
    <property type="match status" value="2"/>
</dbReference>
<organism evidence="12 13">
    <name type="scientific">Coptis chinensis</name>
    <dbReference type="NCBI Taxonomy" id="261450"/>
    <lineage>
        <taxon>Eukaryota</taxon>
        <taxon>Viridiplantae</taxon>
        <taxon>Streptophyta</taxon>
        <taxon>Embryophyta</taxon>
        <taxon>Tracheophyta</taxon>
        <taxon>Spermatophyta</taxon>
        <taxon>Magnoliopsida</taxon>
        <taxon>Ranunculales</taxon>
        <taxon>Ranunculaceae</taxon>
        <taxon>Coptidoideae</taxon>
        <taxon>Coptis</taxon>
    </lineage>
</organism>
<dbReference type="PANTHER" id="PTHR46960">
    <property type="entry name" value="E3 UBIQUITIN-PROTEIN LIGASE KEG"/>
    <property type="match status" value="1"/>
</dbReference>
<dbReference type="PANTHER" id="PTHR46960:SF1">
    <property type="entry name" value="E3 UBIQUITIN-PROTEIN LIGASE KEG"/>
    <property type="match status" value="1"/>
</dbReference>
<dbReference type="InterPro" id="IPR040847">
    <property type="entry name" value="SH3_15"/>
</dbReference>
<keyword evidence="5" id="KW-0479">Metal-binding</keyword>
<keyword evidence="9" id="KW-0862">Zinc</keyword>